<dbReference type="Proteomes" id="UP000005426">
    <property type="component" value="Unassembled WGS sequence"/>
</dbReference>
<dbReference type="HOGENOM" id="CLU_026209_7_2_1"/>
<keyword evidence="3" id="KW-1185">Reference proteome</keyword>
<dbReference type="SUPFAM" id="SSF53474">
    <property type="entry name" value="alpha/beta-Hydrolases"/>
    <property type="match status" value="1"/>
</dbReference>
<evidence type="ECO:0000259" key="1">
    <source>
        <dbReference type="Pfam" id="PF12146"/>
    </source>
</evidence>
<dbReference type="KEGG" id="tatv:25779553"/>
<evidence type="ECO:0000313" key="2">
    <source>
        <dbReference type="EMBL" id="EHK46835.1"/>
    </source>
</evidence>
<dbReference type="eggNOG" id="KOG1455">
    <property type="taxonomic scope" value="Eukaryota"/>
</dbReference>
<dbReference type="GeneID" id="25779553"/>
<dbReference type="InterPro" id="IPR029058">
    <property type="entry name" value="AB_hydrolase_fold"/>
</dbReference>
<dbReference type="OMA" id="KSICILA"/>
<proteinExistence type="predicted"/>
<dbReference type="Gene3D" id="3.40.50.1820">
    <property type="entry name" value="alpha/beta hydrolase"/>
    <property type="match status" value="1"/>
</dbReference>
<dbReference type="Pfam" id="PF12146">
    <property type="entry name" value="Hydrolase_4"/>
    <property type="match status" value="1"/>
</dbReference>
<gene>
    <name evidence="2" type="ORF">TRIATDRAFT_282405</name>
</gene>
<accession>G9NQL2</accession>
<feature type="domain" description="Serine aminopeptidase S33" evidence="1">
    <location>
        <begin position="139"/>
        <end position="374"/>
    </location>
</feature>
<dbReference type="EMBL" id="ABDG02000021">
    <property type="protein sequence ID" value="EHK46835.1"/>
    <property type="molecule type" value="Genomic_DNA"/>
</dbReference>
<reference evidence="2 3" key="1">
    <citation type="journal article" date="2011" name="Genome Biol.">
        <title>Comparative genome sequence analysis underscores mycoparasitism as the ancestral life style of Trichoderma.</title>
        <authorList>
            <person name="Kubicek C.P."/>
            <person name="Herrera-Estrella A."/>
            <person name="Seidl-Seiboth V."/>
            <person name="Martinez D.A."/>
            <person name="Druzhinina I.S."/>
            <person name="Thon M."/>
            <person name="Zeilinger S."/>
            <person name="Casas-Flores S."/>
            <person name="Horwitz B.A."/>
            <person name="Mukherjee P.K."/>
            <person name="Mukherjee M."/>
            <person name="Kredics L."/>
            <person name="Alcaraz L.D."/>
            <person name="Aerts A."/>
            <person name="Antal Z."/>
            <person name="Atanasova L."/>
            <person name="Cervantes-Badillo M.G."/>
            <person name="Challacombe J."/>
            <person name="Chertkov O."/>
            <person name="McCluskey K."/>
            <person name="Coulpier F."/>
            <person name="Deshpande N."/>
            <person name="von Doehren H."/>
            <person name="Ebbole D.J."/>
            <person name="Esquivel-Naranjo E.U."/>
            <person name="Fekete E."/>
            <person name="Flipphi M."/>
            <person name="Glaser F."/>
            <person name="Gomez-Rodriguez E.Y."/>
            <person name="Gruber S."/>
            <person name="Han C."/>
            <person name="Henrissat B."/>
            <person name="Hermosa R."/>
            <person name="Hernandez-Onate M."/>
            <person name="Karaffa L."/>
            <person name="Kosti I."/>
            <person name="Le Crom S."/>
            <person name="Lindquist E."/>
            <person name="Lucas S."/>
            <person name="Luebeck M."/>
            <person name="Luebeck P.S."/>
            <person name="Margeot A."/>
            <person name="Metz B."/>
            <person name="Misra M."/>
            <person name="Nevalainen H."/>
            <person name="Omann M."/>
            <person name="Packer N."/>
            <person name="Perrone G."/>
            <person name="Uresti-Rivera E.E."/>
            <person name="Salamov A."/>
            <person name="Schmoll M."/>
            <person name="Seiboth B."/>
            <person name="Shapiro H."/>
            <person name="Sukno S."/>
            <person name="Tamayo-Ramos J.A."/>
            <person name="Tisch D."/>
            <person name="Wiest A."/>
            <person name="Wilkinson H.H."/>
            <person name="Zhang M."/>
            <person name="Coutinho P.M."/>
            <person name="Kenerley C.M."/>
            <person name="Monte E."/>
            <person name="Baker S.E."/>
            <person name="Grigoriev I.V."/>
        </authorList>
    </citation>
    <scope>NUCLEOTIDE SEQUENCE [LARGE SCALE GENOMIC DNA]</scope>
    <source>
        <strain evidence="3">ATCC 20476 / IMI 206040</strain>
    </source>
</reference>
<dbReference type="InterPro" id="IPR051044">
    <property type="entry name" value="MAG_DAG_Lipase"/>
</dbReference>
<comment type="caution">
    <text evidence="2">The sequence shown here is derived from an EMBL/GenBank/DDBJ whole genome shotgun (WGS) entry which is preliminary data.</text>
</comment>
<dbReference type="OrthoDB" id="2498029at2759"/>
<dbReference type="InterPro" id="IPR022742">
    <property type="entry name" value="Hydrolase_4"/>
</dbReference>
<organism evidence="2 3">
    <name type="scientific">Hypocrea atroviridis (strain ATCC 20476 / IMI 206040)</name>
    <name type="common">Trichoderma atroviride</name>
    <dbReference type="NCBI Taxonomy" id="452589"/>
    <lineage>
        <taxon>Eukaryota</taxon>
        <taxon>Fungi</taxon>
        <taxon>Dikarya</taxon>
        <taxon>Ascomycota</taxon>
        <taxon>Pezizomycotina</taxon>
        <taxon>Sordariomycetes</taxon>
        <taxon>Hypocreomycetidae</taxon>
        <taxon>Hypocreales</taxon>
        <taxon>Hypocreaceae</taxon>
        <taxon>Trichoderma</taxon>
    </lineage>
</organism>
<name>G9NQL2_HYPAI</name>
<dbReference type="STRING" id="452589.G9NQL2"/>
<sequence>MSSENLISSRATFETSWGRNIYLLIQKKYGSIHCCRWLVASTALTAQAANIKINAATAYNGIGFSQALGQASRIQAAELELQKKLDILLLTSLSLRTLDYCPENLCVVMTDESIQYKIEHDTGTLQSGVVLHTWRVHPLRAIIILQHGYGEHAERYVNGHCALIPQLGKHGLEVRAFDMWGHGRSPGVRGSVDVERAIQDHLELRREAKRENVPLFLLGHSLGALVTAGSVVADPSLVDGVILTSPPFPGPVSTLVRWVLSAGATIVPHWSLPMPRSPPSALSRQPELLQSAEADPLMVKRQMPFLLAASALRTAQAINQGLKDWHVPTLVMHGTADKSADPKGSEDFVRGIDSKDKTLRLLDSGLHELLNDSDREESLQEILVWLDAHIK</sequence>
<evidence type="ECO:0000313" key="3">
    <source>
        <dbReference type="Proteomes" id="UP000005426"/>
    </source>
</evidence>
<dbReference type="AlphaFoldDB" id="G9NQL2"/>
<dbReference type="PANTHER" id="PTHR11614">
    <property type="entry name" value="PHOSPHOLIPASE-RELATED"/>
    <property type="match status" value="1"/>
</dbReference>
<protein>
    <recommendedName>
        <fullName evidence="1">Serine aminopeptidase S33 domain-containing protein</fullName>
    </recommendedName>
</protein>